<keyword evidence="6 15" id="KW-0808">Transferase</keyword>
<comment type="catalytic activity">
    <reaction evidence="13 15">
        <text>riboflavin + ATP = FMN + ADP + H(+)</text>
        <dbReference type="Rhea" id="RHEA:14357"/>
        <dbReference type="ChEBI" id="CHEBI:15378"/>
        <dbReference type="ChEBI" id="CHEBI:30616"/>
        <dbReference type="ChEBI" id="CHEBI:57986"/>
        <dbReference type="ChEBI" id="CHEBI:58210"/>
        <dbReference type="ChEBI" id="CHEBI:456216"/>
        <dbReference type="EC" id="2.7.1.26"/>
    </reaction>
</comment>
<comment type="pathway">
    <text evidence="3 15">Cofactor biosynthesis; FMN biosynthesis; FMN from riboflavin (ATP route): step 1/1.</text>
</comment>
<dbReference type="NCBIfam" id="TIGR00083">
    <property type="entry name" value="ribF"/>
    <property type="match status" value="1"/>
</dbReference>
<evidence type="ECO:0000256" key="9">
    <source>
        <dbReference type="ARBA" id="ARBA00022777"/>
    </source>
</evidence>
<dbReference type="EMBL" id="CP012670">
    <property type="protein sequence ID" value="AUX25576.1"/>
    <property type="molecule type" value="Genomic_DNA"/>
</dbReference>
<dbReference type="InterPro" id="IPR023465">
    <property type="entry name" value="Riboflavin_kinase_dom_sf"/>
</dbReference>
<evidence type="ECO:0000256" key="5">
    <source>
        <dbReference type="ARBA" id="ARBA00022643"/>
    </source>
</evidence>
<evidence type="ECO:0000256" key="7">
    <source>
        <dbReference type="ARBA" id="ARBA00022695"/>
    </source>
</evidence>
<dbReference type="InterPro" id="IPR015864">
    <property type="entry name" value="FAD_synthase"/>
</dbReference>
<accession>A0A4P2Q8P0</accession>
<protein>
    <recommendedName>
        <fullName evidence="15">Riboflavin biosynthesis protein</fullName>
    </recommendedName>
    <domain>
        <recommendedName>
            <fullName evidence="15">Riboflavin kinase</fullName>
            <ecNumber evidence="15">2.7.1.26</ecNumber>
        </recommendedName>
        <alternativeName>
            <fullName evidence="15">Flavokinase</fullName>
        </alternativeName>
    </domain>
    <domain>
        <recommendedName>
            <fullName evidence="15">FMN adenylyltransferase</fullName>
            <ecNumber evidence="15">2.7.7.2</ecNumber>
        </recommendedName>
        <alternativeName>
            <fullName evidence="15">FAD pyrophosphorylase</fullName>
        </alternativeName>
        <alternativeName>
            <fullName evidence="15">FAD synthase</fullName>
        </alternativeName>
    </domain>
</protein>
<comment type="similarity">
    <text evidence="15">Belongs to the ribF family.</text>
</comment>
<dbReference type="PANTHER" id="PTHR22749:SF6">
    <property type="entry name" value="RIBOFLAVIN KINASE"/>
    <property type="match status" value="1"/>
</dbReference>
<keyword evidence="10 15" id="KW-0274">FAD</keyword>
<evidence type="ECO:0000256" key="3">
    <source>
        <dbReference type="ARBA" id="ARBA00005201"/>
    </source>
</evidence>
<evidence type="ECO:0000256" key="4">
    <source>
        <dbReference type="ARBA" id="ARBA00022630"/>
    </source>
</evidence>
<evidence type="ECO:0000256" key="15">
    <source>
        <dbReference type="PIRNR" id="PIRNR004491"/>
    </source>
</evidence>
<dbReference type="Proteomes" id="UP000295781">
    <property type="component" value="Chromosome"/>
</dbReference>
<evidence type="ECO:0000313" key="18">
    <source>
        <dbReference type="Proteomes" id="UP000295781"/>
    </source>
</evidence>
<dbReference type="FunFam" id="3.40.50.620:FF:000021">
    <property type="entry name" value="Riboflavin biosynthesis protein"/>
    <property type="match status" value="1"/>
</dbReference>
<dbReference type="PIRSF" id="PIRSF004491">
    <property type="entry name" value="FAD_Synth"/>
    <property type="match status" value="1"/>
</dbReference>
<dbReference type="GO" id="GO:0008531">
    <property type="term" value="F:riboflavin kinase activity"/>
    <property type="evidence" value="ECO:0007669"/>
    <property type="project" value="UniProtKB-UniRule"/>
</dbReference>
<organism evidence="17 18">
    <name type="scientific">Sorangium cellulosum</name>
    <name type="common">Polyangium cellulosum</name>
    <dbReference type="NCBI Taxonomy" id="56"/>
    <lineage>
        <taxon>Bacteria</taxon>
        <taxon>Pseudomonadati</taxon>
        <taxon>Myxococcota</taxon>
        <taxon>Polyangia</taxon>
        <taxon>Polyangiales</taxon>
        <taxon>Polyangiaceae</taxon>
        <taxon>Sorangium</taxon>
    </lineage>
</organism>
<dbReference type="SUPFAM" id="SSF82114">
    <property type="entry name" value="Riboflavin kinase-like"/>
    <property type="match status" value="1"/>
</dbReference>
<evidence type="ECO:0000256" key="2">
    <source>
        <dbReference type="ARBA" id="ARBA00004726"/>
    </source>
</evidence>
<dbReference type="GO" id="GO:0003919">
    <property type="term" value="F:FMN adenylyltransferase activity"/>
    <property type="evidence" value="ECO:0007669"/>
    <property type="project" value="UniProtKB-UniRule"/>
</dbReference>
<sequence length="333" mass="35665">MEYFTAAASGRDGSVAAGPRGSLVIIGNFDGVHRGHQALLADAALDAGRRGLEPVALTFSPHPAITLGRAPPATLTALPRKIELIQRAQPSVRVDVMTFDRAFAAQTPEEFVRRALLDRLAARVVLVGANFRFGRGRAGDFATLGRLGEALGFETRSHPLVGDAEGPWSSTRVREAIARGDLDSAERMLSRPHMLSGVVAQGAKRGRTIGFPTCNLDAIEEALPPFGVYATLVDRVDSSGRAIALARGVANLGVRPTVEPSRQARPNLEVHLFDVDEDLYGAALRVHLIARLREERRFSGLPELKAQIARDAEAARARLAPLTPDPTAGGAFR</sequence>
<evidence type="ECO:0000256" key="8">
    <source>
        <dbReference type="ARBA" id="ARBA00022741"/>
    </source>
</evidence>
<dbReference type="EC" id="2.7.7.2" evidence="15"/>
<evidence type="ECO:0000313" key="17">
    <source>
        <dbReference type="EMBL" id="AUX25576.1"/>
    </source>
</evidence>
<dbReference type="SUPFAM" id="SSF52374">
    <property type="entry name" value="Nucleotidylyl transferase"/>
    <property type="match status" value="1"/>
</dbReference>
<keyword evidence="11 15" id="KW-0067">ATP-binding</keyword>
<dbReference type="GO" id="GO:0006747">
    <property type="term" value="P:FAD biosynthetic process"/>
    <property type="evidence" value="ECO:0007669"/>
    <property type="project" value="UniProtKB-UniRule"/>
</dbReference>
<keyword evidence="5 15" id="KW-0288">FMN</keyword>
<name>A0A4P2Q8P0_SORCE</name>
<keyword evidence="4 15" id="KW-0285">Flavoprotein</keyword>
<dbReference type="InterPro" id="IPR014729">
    <property type="entry name" value="Rossmann-like_a/b/a_fold"/>
</dbReference>
<gene>
    <name evidence="17" type="ORF">SOCEGT47_061240</name>
</gene>
<dbReference type="InterPro" id="IPR002606">
    <property type="entry name" value="Riboflavin_kinase_bac"/>
</dbReference>
<evidence type="ECO:0000256" key="14">
    <source>
        <dbReference type="ARBA" id="ARBA00049494"/>
    </source>
</evidence>
<evidence type="ECO:0000259" key="16">
    <source>
        <dbReference type="SMART" id="SM00904"/>
    </source>
</evidence>
<dbReference type="GO" id="GO:0005524">
    <property type="term" value="F:ATP binding"/>
    <property type="evidence" value="ECO:0007669"/>
    <property type="project" value="UniProtKB-UniRule"/>
</dbReference>
<comment type="pathway">
    <text evidence="2 15">Cofactor biosynthesis; FAD biosynthesis; FAD from FMN: step 1/1.</text>
</comment>
<dbReference type="PANTHER" id="PTHR22749">
    <property type="entry name" value="RIBOFLAVIN KINASE/FMN ADENYLYLTRANSFERASE"/>
    <property type="match status" value="1"/>
</dbReference>
<dbReference type="Pfam" id="PF01687">
    <property type="entry name" value="Flavokinase"/>
    <property type="match status" value="1"/>
</dbReference>
<dbReference type="GO" id="GO:0009398">
    <property type="term" value="P:FMN biosynthetic process"/>
    <property type="evidence" value="ECO:0007669"/>
    <property type="project" value="UniProtKB-UniRule"/>
</dbReference>
<dbReference type="AlphaFoldDB" id="A0A4P2Q8P0"/>
<dbReference type="UniPathway" id="UPA00276">
    <property type="reaction ID" value="UER00406"/>
</dbReference>
<evidence type="ECO:0000256" key="1">
    <source>
        <dbReference type="ARBA" id="ARBA00002121"/>
    </source>
</evidence>
<comment type="function">
    <text evidence="1">Catalyzes the phosphorylation of riboflavin to FMN followed by the adenylation of FMN to FAD.</text>
</comment>
<keyword evidence="9 15" id="KW-0418">Kinase</keyword>
<evidence type="ECO:0000256" key="11">
    <source>
        <dbReference type="ARBA" id="ARBA00022840"/>
    </source>
</evidence>
<dbReference type="OrthoDB" id="9803667at2"/>
<dbReference type="EC" id="2.7.1.26" evidence="15"/>
<dbReference type="CDD" id="cd02064">
    <property type="entry name" value="FAD_synthetase_N"/>
    <property type="match status" value="1"/>
</dbReference>
<dbReference type="Gene3D" id="3.40.50.620">
    <property type="entry name" value="HUPs"/>
    <property type="match status" value="1"/>
</dbReference>
<dbReference type="GO" id="GO:0009231">
    <property type="term" value="P:riboflavin biosynthetic process"/>
    <property type="evidence" value="ECO:0007669"/>
    <property type="project" value="InterPro"/>
</dbReference>
<dbReference type="RefSeq" id="WP_129352585.1">
    <property type="nucleotide sequence ID" value="NZ_CP012670.1"/>
</dbReference>
<evidence type="ECO:0000256" key="6">
    <source>
        <dbReference type="ARBA" id="ARBA00022679"/>
    </source>
</evidence>
<dbReference type="SMART" id="SM00904">
    <property type="entry name" value="Flavokinase"/>
    <property type="match status" value="1"/>
</dbReference>
<evidence type="ECO:0000256" key="12">
    <source>
        <dbReference type="ARBA" id="ARBA00023268"/>
    </source>
</evidence>
<keyword evidence="12" id="KW-0511">Multifunctional enzyme</keyword>
<keyword evidence="8 15" id="KW-0547">Nucleotide-binding</keyword>
<dbReference type="Pfam" id="PF06574">
    <property type="entry name" value="FAD_syn"/>
    <property type="match status" value="1"/>
</dbReference>
<feature type="domain" description="Riboflavin kinase" evidence="16">
    <location>
        <begin position="188"/>
        <end position="320"/>
    </location>
</feature>
<evidence type="ECO:0000256" key="10">
    <source>
        <dbReference type="ARBA" id="ARBA00022827"/>
    </source>
</evidence>
<comment type="catalytic activity">
    <reaction evidence="14 15">
        <text>FMN + ATP + H(+) = FAD + diphosphate</text>
        <dbReference type="Rhea" id="RHEA:17237"/>
        <dbReference type="ChEBI" id="CHEBI:15378"/>
        <dbReference type="ChEBI" id="CHEBI:30616"/>
        <dbReference type="ChEBI" id="CHEBI:33019"/>
        <dbReference type="ChEBI" id="CHEBI:57692"/>
        <dbReference type="ChEBI" id="CHEBI:58210"/>
        <dbReference type="EC" id="2.7.7.2"/>
    </reaction>
</comment>
<proteinExistence type="inferred from homology"/>
<reference evidence="17 18" key="1">
    <citation type="submission" date="2015-09" db="EMBL/GenBank/DDBJ databases">
        <title>Sorangium comparison.</title>
        <authorList>
            <person name="Zaburannyi N."/>
            <person name="Bunk B."/>
            <person name="Overmann J."/>
            <person name="Mueller R."/>
        </authorList>
    </citation>
    <scope>NUCLEOTIDE SEQUENCE [LARGE SCALE GENOMIC DNA]</scope>
    <source>
        <strain evidence="17 18">So ceGT47</strain>
    </source>
</reference>
<evidence type="ECO:0000256" key="13">
    <source>
        <dbReference type="ARBA" id="ARBA00047880"/>
    </source>
</evidence>
<dbReference type="InterPro" id="IPR023468">
    <property type="entry name" value="Riboflavin_kinase"/>
</dbReference>
<dbReference type="UniPathway" id="UPA00277">
    <property type="reaction ID" value="UER00407"/>
</dbReference>
<keyword evidence="7 15" id="KW-0548">Nucleotidyltransferase</keyword>
<dbReference type="InterPro" id="IPR015865">
    <property type="entry name" value="Riboflavin_kinase_bac/euk"/>
</dbReference>
<dbReference type="Gene3D" id="2.40.30.30">
    <property type="entry name" value="Riboflavin kinase-like"/>
    <property type="match status" value="1"/>
</dbReference>